<name>A0A4Y6PXN2_PERCE</name>
<proteinExistence type="predicted"/>
<dbReference type="EMBL" id="CP041186">
    <property type="protein sequence ID" value="QDG53076.1"/>
    <property type="molecule type" value="Genomic_DNA"/>
</dbReference>
<keyword evidence="2" id="KW-0808">Transferase</keyword>
<dbReference type="Pfam" id="PF01553">
    <property type="entry name" value="Acyltransferase"/>
    <property type="match status" value="1"/>
</dbReference>
<sequence>MQVTPTSKHKQEFSLADSHVNRAGTSYPATICADDSIPKAAIKALDYVLEYFDVTVEGAERIPEGGSLLVGNHSHFGIDSLAFFPALYGATGRIPRGMALRSLFGVPGLKWLMHQLGAVEGTRSTCIDLLDSDEMVVTYPGGAKDSIKGKDDRYTLKWGERQGFADVAIRAQKPIVPFAAIGPDEVFPVLNNRGLVSAPFLGDKSYKVPILIPIARRVPFYFHIGEPISPPDISDVDDPWELVAIRRDFAESAREALEELIGEGLEARRERRRQNERRGRRGLIRDAIAALLP</sequence>
<dbReference type="GO" id="GO:0016020">
    <property type="term" value="C:membrane"/>
    <property type="evidence" value="ECO:0007669"/>
    <property type="project" value="TreeGrafter"/>
</dbReference>
<reference evidence="2 3" key="1">
    <citation type="submission" date="2019-06" db="EMBL/GenBank/DDBJ databases">
        <title>Persicimonas caeni gen. nov., sp. nov., a predatory bacterium isolated from solar saltern.</title>
        <authorList>
            <person name="Wang S."/>
        </authorList>
    </citation>
    <scope>NUCLEOTIDE SEQUENCE [LARGE SCALE GENOMIC DNA]</scope>
    <source>
        <strain evidence="2 3">YN101</strain>
    </source>
</reference>
<dbReference type="CDD" id="cd07987">
    <property type="entry name" value="LPLAT_MGAT-like"/>
    <property type="match status" value="1"/>
</dbReference>
<feature type="domain" description="Phospholipid/glycerol acyltransferase" evidence="1">
    <location>
        <begin position="67"/>
        <end position="183"/>
    </location>
</feature>
<keyword evidence="2" id="KW-0012">Acyltransferase</keyword>
<dbReference type="PANTHER" id="PTHR22753:SF14">
    <property type="entry name" value="MONOACYLGLYCEROL_DIACYLGLYCEROL O-ACYLTRANSFERASE"/>
    <property type="match status" value="1"/>
</dbReference>
<dbReference type="OrthoDB" id="5496738at2"/>
<protein>
    <submittedName>
        <fullName evidence="2">Acyltransferase family protein</fullName>
    </submittedName>
</protein>
<keyword evidence="3" id="KW-1185">Reference proteome</keyword>
<organism evidence="2 3">
    <name type="scientific">Persicimonas caeni</name>
    <dbReference type="NCBI Taxonomy" id="2292766"/>
    <lineage>
        <taxon>Bacteria</taxon>
        <taxon>Deltaproteobacteria</taxon>
        <taxon>Bradymonadales</taxon>
        <taxon>Bradymonadaceae</taxon>
        <taxon>Persicimonas</taxon>
    </lineage>
</organism>
<accession>A0A5B8YAF5</accession>
<evidence type="ECO:0000313" key="2">
    <source>
        <dbReference type="EMBL" id="QDG53076.1"/>
    </source>
</evidence>
<dbReference type="SMART" id="SM00563">
    <property type="entry name" value="PlsC"/>
    <property type="match status" value="1"/>
</dbReference>
<dbReference type="GO" id="GO:0016746">
    <property type="term" value="F:acyltransferase activity"/>
    <property type="evidence" value="ECO:0007669"/>
    <property type="project" value="UniProtKB-KW"/>
</dbReference>
<evidence type="ECO:0000259" key="1">
    <source>
        <dbReference type="SMART" id="SM00563"/>
    </source>
</evidence>
<evidence type="ECO:0000313" key="3">
    <source>
        <dbReference type="Proteomes" id="UP000315995"/>
    </source>
</evidence>
<dbReference type="InterPro" id="IPR002123">
    <property type="entry name" value="Plipid/glycerol_acylTrfase"/>
</dbReference>
<dbReference type="PANTHER" id="PTHR22753">
    <property type="entry name" value="TRANSMEMBRANE PROTEIN 68"/>
    <property type="match status" value="1"/>
</dbReference>
<dbReference type="Proteomes" id="UP000315995">
    <property type="component" value="Chromosome"/>
</dbReference>
<accession>A0A4Y6PXN2</accession>
<gene>
    <name evidence="2" type="ORF">FIV42_20705</name>
</gene>
<dbReference type="AlphaFoldDB" id="A0A4Y6PXN2"/>